<dbReference type="InterPro" id="IPR009000">
    <property type="entry name" value="Transl_B-barrel_sf"/>
</dbReference>
<dbReference type="Gene3D" id="3.40.50.300">
    <property type="entry name" value="P-loop containing nucleotide triphosphate hydrolases"/>
    <property type="match status" value="1"/>
</dbReference>
<accession>A0ABW1ATV2</accession>
<dbReference type="PANTHER" id="PTHR42908">
    <property type="entry name" value="TRANSLATION ELONGATION FACTOR-RELATED"/>
    <property type="match status" value="1"/>
</dbReference>
<keyword evidence="3" id="KW-0378">Hydrolase</keyword>
<dbReference type="Pfam" id="PF21018">
    <property type="entry name" value="BipA_C"/>
    <property type="match status" value="1"/>
</dbReference>
<dbReference type="InterPro" id="IPR047041">
    <property type="entry name" value="BipA_GTP-bd_dom"/>
</dbReference>
<comment type="caution">
    <text evidence="5">The sequence shown here is derived from an EMBL/GenBank/DDBJ whole genome shotgun (WGS) entry which is preliminary data.</text>
</comment>
<dbReference type="InterPro" id="IPR042116">
    <property type="entry name" value="TypA/BipA_C"/>
</dbReference>
<keyword evidence="3" id="KW-0963">Cytoplasm</keyword>
<dbReference type="Pfam" id="PF03144">
    <property type="entry name" value="GTP_EFTU_D2"/>
    <property type="match status" value="1"/>
</dbReference>
<feature type="binding site" evidence="3">
    <location>
        <begin position="15"/>
        <end position="20"/>
    </location>
    <ligand>
        <name>GTP</name>
        <dbReference type="ChEBI" id="CHEBI:37565"/>
    </ligand>
</feature>
<comment type="subcellular location">
    <subcellularLocation>
        <location evidence="3">Cytoplasm</location>
    </subcellularLocation>
    <text evidence="3">Binds to ribosomes.</text>
</comment>
<dbReference type="RefSeq" id="WP_096447311.1">
    <property type="nucleotide sequence ID" value="NZ_JBHSOG010000051.1"/>
</dbReference>
<dbReference type="Gene3D" id="2.40.50.250">
    <property type="entry name" value="bipa protein"/>
    <property type="match status" value="1"/>
</dbReference>
<dbReference type="NCBIfam" id="TIGR01394">
    <property type="entry name" value="TypA_BipA"/>
    <property type="match status" value="1"/>
</dbReference>
<dbReference type="InterPro" id="IPR035651">
    <property type="entry name" value="BipA_V"/>
</dbReference>
<dbReference type="Gene3D" id="3.30.70.870">
    <property type="entry name" value="Elongation Factor G (Translational Gtpase), domain 3"/>
    <property type="match status" value="1"/>
</dbReference>
<dbReference type="Gene3D" id="2.40.30.10">
    <property type="entry name" value="Translation factors"/>
    <property type="match status" value="1"/>
</dbReference>
<dbReference type="CDD" id="cd03691">
    <property type="entry name" value="BipA_TypA_II"/>
    <property type="match status" value="1"/>
</dbReference>
<evidence type="ECO:0000313" key="5">
    <source>
        <dbReference type="EMBL" id="MFC5770562.1"/>
    </source>
</evidence>
<gene>
    <name evidence="5" type="primary">typA</name>
    <name evidence="3" type="synonym">bipA</name>
    <name evidence="5" type="ORF">ACFPTN_14370</name>
</gene>
<name>A0ABW1ATV2_9RHOO</name>
<keyword evidence="2 3" id="KW-0342">GTP-binding</keyword>
<evidence type="ECO:0000256" key="1">
    <source>
        <dbReference type="ARBA" id="ARBA00022741"/>
    </source>
</evidence>
<dbReference type="InterPro" id="IPR005225">
    <property type="entry name" value="Small_GTP-bd"/>
</dbReference>
<dbReference type="InterPro" id="IPR047043">
    <property type="entry name" value="BipA_III"/>
</dbReference>
<evidence type="ECO:0000313" key="6">
    <source>
        <dbReference type="Proteomes" id="UP001595974"/>
    </source>
</evidence>
<dbReference type="InterPro" id="IPR027417">
    <property type="entry name" value="P-loop_NTPase"/>
</dbReference>
<evidence type="ECO:0000256" key="2">
    <source>
        <dbReference type="ARBA" id="ARBA00023134"/>
    </source>
</evidence>
<dbReference type="CDD" id="cd03710">
    <property type="entry name" value="BipA_TypA_C"/>
    <property type="match status" value="1"/>
</dbReference>
<dbReference type="PROSITE" id="PS00301">
    <property type="entry name" value="G_TR_1"/>
    <property type="match status" value="1"/>
</dbReference>
<dbReference type="PRINTS" id="PR00315">
    <property type="entry name" value="ELONGATNFCT"/>
</dbReference>
<keyword evidence="3" id="KW-0820">tRNA-binding</keyword>
<dbReference type="InterPro" id="IPR000640">
    <property type="entry name" value="EFG_V-like"/>
</dbReference>
<feature type="domain" description="Tr-type G" evidence="4">
    <location>
        <begin position="3"/>
        <end position="198"/>
    </location>
</feature>
<evidence type="ECO:0000256" key="3">
    <source>
        <dbReference type="HAMAP-Rule" id="MF_00849"/>
    </source>
</evidence>
<dbReference type="SUPFAM" id="SSF50447">
    <property type="entry name" value="Translation proteins"/>
    <property type="match status" value="1"/>
</dbReference>
<dbReference type="EMBL" id="JBHSOG010000051">
    <property type="protein sequence ID" value="MFC5770562.1"/>
    <property type="molecule type" value="Genomic_DNA"/>
</dbReference>
<comment type="catalytic activity">
    <reaction evidence="3">
        <text>GTP + H2O = GDP + phosphate + H(+)</text>
        <dbReference type="Rhea" id="RHEA:19669"/>
        <dbReference type="ChEBI" id="CHEBI:15377"/>
        <dbReference type="ChEBI" id="CHEBI:15378"/>
        <dbReference type="ChEBI" id="CHEBI:37565"/>
        <dbReference type="ChEBI" id="CHEBI:43474"/>
        <dbReference type="ChEBI" id="CHEBI:58189"/>
    </reaction>
</comment>
<dbReference type="CDD" id="cd01891">
    <property type="entry name" value="TypA_BipA"/>
    <property type="match status" value="1"/>
</dbReference>
<keyword evidence="3" id="KW-0690">Ribosome biogenesis</keyword>
<dbReference type="InterPro" id="IPR048876">
    <property type="entry name" value="BipA_C"/>
</dbReference>
<dbReference type="Gene3D" id="3.30.70.240">
    <property type="match status" value="1"/>
</dbReference>
<sequence>MSRAIRNIAIIAHVDHGKTTLVDQLLRQSGTFRENQQVAERVMDSNDIEKERGITILSKNCAIQYGDTHINIVDTPGHADFGGEVERVLSMVDSVLLLVDAVEGPMPQTRFVTRKALGLGLKPIVVINKIDRPGARPDWVINHTFDLFDKLGATDEQLDFPVIYASGLNGFAMESLDDERKDMRPLFDAILKYVPAPEVDAEGPLQLQICSLDYSTYMGQLGIGRIKRGRIRPNQELVAMYGDENRGKGKVSQILTFKGLERSPAEFAEAGDIVLVAGIAQVNIGVTLCDPDCLEGMTPIAVDEPTLTMNFMVNSSPLAGREGKFVTSRQIRERLEKELLKNVALRVNYTNDSDVFEVSGRGELHLTILLENMRREGYELAVGRPRVVYKEIDGVKCEPFEMLTVDVEEDHQGGVMEELGRRRGELQDMQPDGKGRVRLEYRIPARGLIGFQGEFLTMTRGTGLASHVFDDYSAMAGAMAERRNGVLISQNDGEAVAYALWNLQDRGRMFVSPGEALYEGMIIGIHTRDNDLVVNPIKGKQLTNVRASGTDEAVRLIPPISLTLESAIEFIADDELVEITPKSIRLRKRHLKETDRKRAAKAEAA</sequence>
<dbReference type="Proteomes" id="UP001595974">
    <property type="component" value="Unassembled WGS sequence"/>
</dbReference>
<dbReference type="Pfam" id="PF00679">
    <property type="entry name" value="EFG_C"/>
    <property type="match status" value="1"/>
</dbReference>
<feature type="binding site" evidence="3">
    <location>
        <begin position="128"/>
        <end position="131"/>
    </location>
    <ligand>
        <name>GTP</name>
        <dbReference type="ChEBI" id="CHEBI:37565"/>
    </ligand>
</feature>
<dbReference type="NCBIfam" id="TIGR00231">
    <property type="entry name" value="small_GTP"/>
    <property type="match status" value="1"/>
</dbReference>
<dbReference type="SUPFAM" id="SSF52540">
    <property type="entry name" value="P-loop containing nucleoside triphosphate hydrolases"/>
    <property type="match status" value="1"/>
</dbReference>
<dbReference type="InterPro" id="IPR004161">
    <property type="entry name" value="EFTu-like_2"/>
</dbReference>
<dbReference type="InterPro" id="IPR047042">
    <property type="entry name" value="BipA_II"/>
</dbReference>
<comment type="subunit">
    <text evidence="3">Monomer.</text>
</comment>
<comment type="similarity">
    <text evidence="3">Belongs to the TRAFAC class translation factor GTPase superfamily. Classic translation factor GTPase family. BipA subfamily.</text>
</comment>
<keyword evidence="1 3" id="KW-0547">Nucleotide-binding</keyword>
<dbReference type="EC" id="3.6.5.-" evidence="3"/>
<dbReference type="SUPFAM" id="SSF54980">
    <property type="entry name" value="EF-G C-terminal domain-like"/>
    <property type="match status" value="2"/>
</dbReference>
<dbReference type="CDD" id="cd16263">
    <property type="entry name" value="BipA_III"/>
    <property type="match status" value="1"/>
</dbReference>
<dbReference type="InterPro" id="IPR035647">
    <property type="entry name" value="EFG_III/V"/>
</dbReference>
<dbReference type="SMART" id="SM00838">
    <property type="entry name" value="EFG_C"/>
    <property type="match status" value="1"/>
</dbReference>
<comment type="function">
    <text evidence="3">A 50S ribosomal subunit assembly protein with GTPase activity, required for 50S subunit assembly at low temperatures, may also play a role in translation. Binds GTP and analogs. Binds the 70S ribosome between the 30S and 50S subunits, in a similar position as ribosome-bound EF-G; it contacts a number of ribosomal proteins, both rRNAs and the A-site tRNA.</text>
</comment>
<evidence type="ECO:0000259" key="4">
    <source>
        <dbReference type="PROSITE" id="PS51722"/>
    </source>
</evidence>
<keyword evidence="3" id="KW-0694">RNA-binding</keyword>
<dbReference type="InterPro" id="IPR031157">
    <property type="entry name" value="G_TR_CS"/>
</dbReference>
<keyword evidence="6" id="KW-1185">Reference proteome</keyword>
<proteinExistence type="inferred from homology"/>
<dbReference type="PANTHER" id="PTHR42908:SF8">
    <property type="entry name" value="TR-TYPE G DOMAIN-CONTAINING PROTEIN"/>
    <property type="match status" value="1"/>
</dbReference>
<keyword evidence="3" id="KW-0699">rRNA-binding</keyword>
<protein>
    <recommendedName>
        <fullName evidence="3">Large ribosomal subunit assembly factor BipA</fullName>
        <ecNumber evidence="3">3.6.5.-</ecNumber>
    </recommendedName>
    <alternativeName>
        <fullName evidence="3">GTP-binding protein BipA</fullName>
    </alternativeName>
</protein>
<reference evidence="6" key="1">
    <citation type="journal article" date="2019" name="Int. J. Syst. Evol. Microbiol.">
        <title>The Global Catalogue of Microorganisms (GCM) 10K type strain sequencing project: providing services to taxonomists for standard genome sequencing and annotation.</title>
        <authorList>
            <consortium name="The Broad Institute Genomics Platform"/>
            <consortium name="The Broad Institute Genome Sequencing Center for Infectious Disease"/>
            <person name="Wu L."/>
            <person name="Ma J."/>
        </authorList>
    </citation>
    <scope>NUCLEOTIDE SEQUENCE [LARGE SCALE GENOMIC DNA]</scope>
    <source>
        <strain evidence="6">SHR3</strain>
    </source>
</reference>
<dbReference type="InterPro" id="IPR006298">
    <property type="entry name" value="BipA"/>
</dbReference>
<dbReference type="HAMAP" id="MF_00849">
    <property type="entry name" value="BipA"/>
    <property type="match status" value="1"/>
</dbReference>
<dbReference type="InterPro" id="IPR000795">
    <property type="entry name" value="T_Tr_GTP-bd_dom"/>
</dbReference>
<dbReference type="Pfam" id="PF00009">
    <property type="entry name" value="GTP_EFTU"/>
    <property type="match status" value="1"/>
</dbReference>
<organism evidence="5 6">
    <name type="scientific">Thauera sinica</name>
    <dbReference type="NCBI Taxonomy" id="2665146"/>
    <lineage>
        <taxon>Bacteria</taxon>
        <taxon>Pseudomonadati</taxon>
        <taxon>Pseudomonadota</taxon>
        <taxon>Betaproteobacteria</taxon>
        <taxon>Rhodocyclales</taxon>
        <taxon>Zoogloeaceae</taxon>
        <taxon>Thauera</taxon>
    </lineage>
</organism>
<dbReference type="PROSITE" id="PS51722">
    <property type="entry name" value="G_TR_2"/>
    <property type="match status" value="1"/>
</dbReference>